<feature type="domain" description="NAD-dependent epimerase/dehydratase" evidence="3">
    <location>
        <begin position="25"/>
        <end position="262"/>
    </location>
</feature>
<dbReference type="GO" id="GO:0005829">
    <property type="term" value="C:cytosol"/>
    <property type="evidence" value="ECO:0007669"/>
    <property type="project" value="TreeGrafter"/>
</dbReference>
<accession>W7TPK7</accession>
<evidence type="ECO:0000256" key="2">
    <source>
        <dbReference type="SAM" id="SignalP"/>
    </source>
</evidence>
<sequence>MMQLFLLAISILGLASSSSSPKKEVLVLGGNGFMGVYTVIALAFSDRYAVTIANRNTTYFDSLERLASANITSLHWDRRSEPIEDASEVVAFFEDHPHIHAIVDFSCYSGDSARNVATFLIKEEVRVGLYVYVSSDSIYEVCSAKRDLEKPTTEDVDDHRPSGPRSQAECNAADTYGHGKLEAEEVLRELQPVSTWDYIFLRIPDVVGPRDTSNRWWFYQILIDLQIWIHVPIPYVREDRDGREMSLVYVKDVARAIVSLISGHDGAFLHRWGANVSDRALTVRNVAINVADHRARTFVQIMEDIAKALATSRSSQWPTSSSSTMPSPLVFALNSTTDFPSVKRGPISTTRARTLLGWEPTPWDEVVLETVEFFQSRILWKDARYAKELQGVLQMVCQQVAKYIDERTFRDLLLKVYGLNASEMTLTCAGCASDVIVDEEPWSSQIEL</sequence>
<dbReference type="PANTHER" id="PTHR43725">
    <property type="entry name" value="UDP-GLUCOSE 4-EPIMERASE"/>
    <property type="match status" value="1"/>
</dbReference>
<keyword evidence="5" id="KW-1185">Reference proteome</keyword>
<dbReference type="OrthoDB" id="16464at2759"/>
<feature type="chain" id="PRO_5004903758" evidence="2">
    <location>
        <begin position="18"/>
        <end position="448"/>
    </location>
</feature>
<organism evidence="4 5">
    <name type="scientific">Nannochloropsis gaditana</name>
    <dbReference type="NCBI Taxonomy" id="72520"/>
    <lineage>
        <taxon>Eukaryota</taxon>
        <taxon>Sar</taxon>
        <taxon>Stramenopiles</taxon>
        <taxon>Ochrophyta</taxon>
        <taxon>Eustigmatophyceae</taxon>
        <taxon>Eustigmatales</taxon>
        <taxon>Monodopsidaceae</taxon>
        <taxon>Nannochloropsis</taxon>
    </lineage>
</organism>
<dbReference type="InterPro" id="IPR001509">
    <property type="entry name" value="Epimerase_deHydtase"/>
</dbReference>
<protein>
    <submittedName>
        <fullName evidence="4">Udp-glucose 4-epimerase</fullName>
    </submittedName>
</protein>
<evidence type="ECO:0000313" key="5">
    <source>
        <dbReference type="Proteomes" id="UP000019335"/>
    </source>
</evidence>
<reference evidence="4 5" key="1">
    <citation type="journal article" date="2014" name="Mol. Plant">
        <title>Chromosome Scale Genome Assembly and Transcriptome Profiling of Nannochloropsis gaditana in Nitrogen Depletion.</title>
        <authorList>
            <person name="Corteggiani Carpinelli E."/>
            <person name="Telatin A."/>
            <person name="Vitulo N."/>
            <person name="Forcato C."/>
            <person name="D'Angelo M."/>
            <person name="Schiavon R."/>
            <person name="Vezzi A."/>
            <person name="Giacometti G.M."/>
            <person name="Morosinotto T."/>
            <person name="Valle G."/>
        </authorList>
    </citation>
    <scope>NUCLEOTIDE SEQUENCE [LARGE SCALE GENOMIC DNA]</scope>
    <source>
        <strain evidence="4 5">B-31</strain>
    </source>
</reference>
<dbReference type="InterPro" id="IPR036291">
    <property type="entry name" value="NAD(P)-bd_dom_sf"/>
</dbReference>
<feature type="region of interest" description="Disordered" evidence="1">
    <location>
        <begin position="150"/>
        <end position="171"/>
    </location>
</feature>
<keyword evidence="2" id="KW-0732">Signal</keyword>
<evidence type="ECO:0000259" key="3">
    <source>
        <dbReference type="Pfam" id="PF01370"/>
    </source>
</evidence>
<name>W7TPK7_9STRA</name>
<dbReference type="Gene3D" id="3.40.50.720">
    <property type="entry name" value="NAD(P)-binding Rossmann-like Domain"/>
    <property type="match status" value="1"/>
</dbReference>
<gene>
    <name evidence="4" type="ORF">Naga_100024g45</name>
</gene>
<feature type="compositionally biased region" description="Basic and acidic residues" evidence="1">
    <location>
        <begin position="150"/>
        <end position="161"/>
    </location>
</feature>
<dbReference type="PANTHER" id="PTHR43725:SF32">
    <property type="entry name" value="NAD-DEPENDENT EPIMERASE_DEHYDRATASE DOMAIN-CONTAINING PROTEIN"/>
    <property type="match status" value="1"/>
</dbReference>
<proteinExistence type="predicted"/>
<dbReference type="GO" id="GO:0003978">
    <property type="term" value="F:UDP-glucose 4-epimerase activity"/>
    <property type="evidence" value="ECO:0007669"/>
    <property type="project" value="TreeGrafter"/>
</dbReference>
<feature type="signal peptide" evidence="2">
    <location>
        <begin position="1"/>
        <end position="17"/>
    </location>
</feature>
<dbReference type="AlphaFoldDB" id="W7TPK7"/>
<dbReference type="EMBL" id="AZIL01000178">
    <property type="protein sequence ID" value="EWM29050.1"/>
    <property type="molecule type" value="Genomic_DNA"/>
</dbReference>
<comment type="caution">
    <text evidence="4">The sequence shown here is derived from an EMBL/GenBank/DDBJ whole genome shotgun (WGS) entry which is preliminary data.</text>
</comment>
<dbReference type="GO" id="GO:0005996">
    <property type="term" value="P:monosaccharide metabolic process"/>
    <property type="evidence" value="ECO:0007669"/>
    <property type="project" value="TreeGrafter"/>
</dbReference>
<dbReference type="SUPFAM" id="SSF51735">
    <property type="entry name" value="NAD(P)-binding Rossmann-fold domains"/>
    <property type="match status" value="1"/>
</dbReference>
<dbReference type="Proteomes" id="UP000019335">
    <property type="component" value="Chromosome 3"/>
</dbReference>
<evidence type="ECO:0000256" key="1">
    <source>
        <dbReference type="SAM" id="MobiDB-lite"/>
    </source>
</evidence>
<evidence type="ECO:0000313" key="4">
    <source>
        <dbReference type="EMBL" id="EWM29050.1"/>
    </source>
</evidence>
<dbReference type="Pfam" id="PF01370">
    <property type="entry name" value="Epimerase"/>
    <property type="match status" value="1"/>
</dbReference>